<comment type="caution">
    <text evidence="1">The sequence shown here is derived from an EMBL/GenBank/DDBJ whole genome shotgun (WGS) entry which is preliminary data.</text>
</comment>
<dbReference type="Proteomes" id="UP000653797">
    <property type="component" value="Unassembled WGS sequence"/>
</dbReference>
<keyword evidence="2" id="KW-1185">Reference proteome</keyword>
<proteinExistence type="predicted"/>
<protein>
    <submittedName>
        <fullName evidence="1">Uncharacterized protein</fullName>
    </submittedName>
</protein>
<gene>
    <name evidence="1" type="ORF">IC230_12850</name>
</gene>
<evidence type="ECO:0000313" key="2">
    <source>
        <dbReference type="Proteomes" id="UP000653797"/>
    </source>
</evidence>
<organism evidence="1 2">
    <name type="scientific">Spirosoma validum</name>
    <dbReference type="NCBI Taxonomy" id="2771355"/>
    <lineage>
        <taxon>Bacteria</taxon>
        <taxon>Pseudomonadati</taxon>
        <taxon>Bacteroidota</taxon>
        <taxon>Cytophagia</taxon>
        <taxon>Cytophagales</taxon>
        <taxon>Cytophagaceae</taxon>
        <taxon>Spirosoma</taxon>
    </lineage>
</organism>
<reference evidence="1" key="1">
    <citation type="submission" date="2020-09" db="EMBL/GenBank/DDBJ databases">
        <authorList>
            <person name="Kim M.K."/>
        </authorList>
    </citation>
    <scope>NUCLEOTIDE SEQUENCE</scope>
    <source>
        <strain evidence="1">BT704</strain>
    </source>
</reference>
<dbReference type="RefSeq" id="WP_191039433.1">
    <property type="nucleotide sequence ID" value="NZ_JACXAA010000004.1"/>
</dbReference>
<name>A0A927B1E1_9BACT</name>
<dbReference type="AlphaFoldDB" id="A0A927B1E1"/>
<evidence type="ECO:0000313" key="1">
    <source>
        <dbReference type="EMBL" id="MBD2753786.1"/>
    </source>
</evidence>
<dbReference type="EMBL" id="JACXAA010000004">
    <property type="protein sequence ID" value="MBD2753786.1"/>
    <property type="molecule type" value="Genomic_DNA"/>
</dbReference>
<sequence length="136" mass="15266">MKSPDDMANILYQQLQGTTLKAAITGDVYKGDRPDNSTKEDVVINPLSLTGNEFQYGTANANLYVPDIGVKLKGKDQTVANYARLKLLTDLALPILKDRYTDSYKFELVTIGNPVALPDIKYHYVNLRIDFMFFPS</sequence>
<accession>A0A927B1E1</accession>